<gene>
    <name evidence="1" type="ORF">BAE44_0017879</name>
</gene>
<dbReference type="Proteomes" id="UP000095767">
    <property type="component" value="Unassembled WGS sequence"/>
</dbReference>
<proteinExistence type="predicted"/>
<organism evidence="1 2">
    <name type="scientific">Dichanthelium oligosanthes</name>
    <dbReference type="NCBI Taxonomy" id="888268"/>
    <lineage>
        <taxon>Eukaryota</taxon>
        <taxon>Viridiplantae</taxon>
        <taxon>Streptophyta</taxon>
        <taxon>Embryophyta</taxon>
        <taxon>Tracheophyta</taxon>
        <taxon>Spermatophyta</taxon>
        <taxon>Magnoliopsida</taxon>
        <taxon>Liliopsida</taxon>
        <taxon>Poales</taxon>
        <taxon>Poaceae</taxon>
        <taxon>PACMAD clade</taxon>
        <taxon>Panicoideae</taxon>
        <taxon>Panicodae</taxon>
        <taxon>Paniceae</taxon>
        <taxon>Dichantheliinae</taxon>
        <taxon>Dichanthelium</taxon>
    </lineage>
</organism>
<reference evidence="1 2" key="1">
    <citation type="submission" date="2016-09" db="EMBL/GenBank/DDBJ databases">
        <title>The draft genome of Dichanthelium oligosanthes: A C3 panicoid grass species.</title>
        <authorList>
            <person name="Studer A.J."/>
            <person name="Schnable J.C."/>
            <person name="Brutnell T.P."/>
        </authorList>
    </citation>
    <scope>NUCLEOTIDE SEQUENCE [LARGE SCALE GENOMIC DNA]</scope>
    <source>
        <strain evidence="2">cv. Kellogg 1175</strain>
        <tissue evidence="1">Leaf</tissue>
    </source>
</reference>
<keyword evidence="2" id="KW-1185">Reference proteome</keyword>
<evidence type="ECO:0000313" key="1">
    <source>
        <dbReference type="EMBL" id="OEL21102.1"/>
    </source>
</evidence>
<protein>
    <submittedName>
        <fullName evidence="1">Uncharacterized protein</fullName>
    </submittedName>
</protein>
<comment type="caution">
    <text evidence="1">The sequence shown here is derived from an EMBL/GenBank/DDBJ whole genome shotgun (WGS) entry which is preliminary data.</text>
</comment>
<name>A0A1E5V7I3_9POAL</name>
<dbReference type="EMBL" id="LWDX02048790">
    <property type="protein sequence ID" value="OEL21102.1"/>
    <property type="molecule type" value="Genomic_DNA"/>
</dbReference>
<evidence type="ECO:0000313" key="2">
    <source>
        <dbReference type="Proteomes" id="UP000095767"/>
    </source>
</evidence>
<dbReference type="AlphaFoldDB" id="A0A1E5V7I3"/>
<accession>A0A1E5V7I3</accession>
<sequence>MGCIVLVWQREAWLVLPWIPRTSPMTYYLVWLPCMHR</sequence>